<sequence>MQWTDGLCLRKGKYNVGQISSTQLTDVIFKNFFHGKLTYVCQTKGEEAMAPIVSPTGGAVLVRKLANLSPTEVFVGDVVLLKDPEKSGNFVIRRLAALEGYEMVSNDEKDEPFVLEKDQCWVLADNLVLKPKEARDSRLFGPVPMTDILGRVIYSLRTAVDHGLVENSGMATKLDGPVLAVELDVEELAKNNKA</sequence>
<protein>
    <submittedName>
        <fullName evidence="1">Peptidase S24/S26A/S26B/S26C family protein</fullName>
    </submittedName>
</protein>
<dbReference type="Gene3D" id="2.10.109.10">
    <property type="entry name" value="Umud Fragment, subunit A"/>
    <property type="match status" value="1"/>
</dbReference>
<dbReference type="EMBL" id="CM007648">
    <property type="protein sequence ID" value="ONM19121.1"/>
    <property type="molecule type" value="Genomic_DNA"/>
</dbReference>
<dbReference type="PANTHER" id="PTHR47040:SF1">
    <property type="entry name" value="MITOCHONDRIAL ATP-INDEPENDENT INNER MEMBRANE PROTEASE SUBUNIT 2"/>
    <property type="match status" value="1"/>
</dbReference>
<proteinExistence type="predicted"/>
<dbReference type="GO" id="GO:0006465">
    <property type="term" value="P:signal peptide processing"/>
    <property type="evidence" value="ECO:0007669"/>
    <property type="project" value="InterPro"/>
</dbReference>
<dbReference type="InterPro" id="IPR019533">
    <property type="entry name" value="Peptidase_S26"/>
</dbReference>
<dbReference type="AlphaFoldDB" id="A0A1D6EG13"/>
<dbReference type="ExpressionAtlas" id="A0A1D6EG13">
    <property type="expression patterns" value="baseline and differential"/>
</dbReference>
<dbReference type="EMBL" id="CM007648">
    <property type="protein sequence ID" value="ONM19122.1"/>
    <property type="molecule type" value="Genomic_DNA"/>
</dbReference>
<dbReference type="SUPFAM" id="SSF51306">
    <property type="entry name" value="LexA/Signal peptidase"/>
    <property type="match status" value="1"/>
</dbReference>
<dbReference type="InterPro" id="IPR036286">
    <property type="entry name" value="LexA/Signal_pep-like_sf"/>
</dbReference>
<dbReference type="PANTHER" id="PTHR47040">
    <property type="entry name" value="OSJNBA0068L06.9 PROTEIN"/>
    <property type="match status" value="1"/>
</dbReference>
<gene>
    <name evidence="1" type="ORF">ZEAMMB73_Zm00001d004551</name>
</gene>
<organism evidence="1">
    <name type="scientific">Zea mays</name>
    <name type="common">Maize</name>
    <dbReference type="NCBI Taxonomy" id="4577"/>
    <lineage>
        <taxon>Eukaryota</taxon>
        <taxon>Viridiplantae</taxon>
        <taxon>Streptophyta</taxon>
        <taxon>Embryophyta</taxon>
        <taxon>Tracheophyta</taxon>
        <taxon>Spermatophyta</taxon>
        <taxon>Magnoliopsida</taxon>
        <taxon>Liliopsida</taxon>
        <taxon>Poales</taxon>
        <taxon>Poaceae</taxon>
        <taxon>PACMAD clade</taxon>
        <taxon>Panicoideae</taxon>
        <taxon>Andropogonodae</taxon>
        <taxon>Andropogoneae</taxon>
        <taxon>Tripsacinae</taxon>
        <taxon>Zea</taxon>
    </lineage>
</organism>
<dbReference type="OMA" id="RIRYHAT"/>
<reference evidence="1" key="1">
    <citation type="submission" date="2015-12" db="EMBL/GenBank/DDBJ databases">
        <title>Update maize B73 reference genome by single molecule sequencing technologies.</title>
        <authorList>
            <consortium name="Maize Genome Sequencing Project"/>
            <person name="Ware D."/>
        </authorList>
    </citation>
    <scope>NUCLEOTIDE SEQUENCE [LARGE SCALE GENOMIC DNA]</scope>
    <source>
        <tissue evidence="1">Seedling</tissue>
    </source>
</reference>
<evidence type="ECO:0000313" key="1">
    <source>
        <dbReference type="EMBL" id="ONM19122.1"/>
    </source>
</evidence>
<dbReference type="InterPro" id="IPR053307">
    <property type="entry name" value="Mitochondrial_IM_protease"/>
</dbReference>
<accession>A0A1D6EG13</accession>
<dbReference type="CDD" id="cd06530">
    <property type="entry name" value="S26_SPase_I"/>
    <property type="match status" value="1"/>
</dbReference>
<dbReference type="GO" id="GO:0004252">
    <property type="term" value="F:serine-type endopeptidase activity"/>
    <property type="evidence" value="ECO:0007669"/>
    <property type="project" value="InterPro"/>
</dbReference>
<name>A0A1D6EG13_MAIZE</name>